<organism evidence="2">
    <name type="scientific">Brugia malayi</name>
    <name type="common">Filarial nematode worm</name>
    <dbReference type="NCBI Taxonomy" id="6279"/>
    <lineage>
        <taxon>Eukaryota</taxon>
        <taxon>Metazoa</taxon>
        <taxon>Ecdysozoa</taxon>
        <taxon>Nematoda</taxon>
        <taxon>Chromadorea</taxon>
        <taxon>Rhabditida</taxon>
        <taxon>Spirurina</taxon>
        <taxon>Spiruromorpha</taxon>
        <taxon>Filarioidea</taxon>
        <taxon>Onchocercidae</taxon>
        <taxon>Brugia</taxon>
    </lineage>
</organism>
<protein>
    <submittedName>
        <fullName evidence="2">Bm10954, isoform b</fullName>
    </submittedName>
</protein>
<sequence>MTHMCLQVWKGSDNNNSNNNDNNNHNSNNNNNGNNDIGLHTRQVHLQSMKRQAAHGSTHAEKGRKSAECDMAYMCVLSAGLLLPTTRKTHRGGAILSAEKRNARNLAEGSTGKEKGTFGVACIEERTGVNSVKNSIHEVGRVLMVWRGREAVGAGRTTKWALLSTFHPYYSLPDKSWLNRDLAKFPQQTTCIIDKSSLAQVSSLPTSSSLPAALPPLLLLSPLSQLSLLFSFQTYNSIITDSYVPVECTIIRVEDNEFTNRRPTYYCIILMILP</sequence>
<gene>
    <name evidence="2" type="primary">Bm10954</name>
    <name evidence="2" type="ORF">BM_Bm10954</name>
</gene>
<dbReference type="AlphaFoldDB" id="A0A1I9G4Y6"/>
<proteinExistence type="predicted"/>
<feature type="compositionally biased region" description="Low complexity" evidence="1">
    <location>
        <begin position="12"/>
        <end position="36"/>
    </location>
</feature>
<accession>A0A1I9G4Y6</accession>
<reference evidence="2" key="2">
    <citation type="submission" date="2012-12" db="EMBL/GenBank/DDBJ databases">
        <authorList>
            <consortium name="WormBase Consortium"/>
            <person name="Ghedin E."/>
            <person name="Paulini M."/>
        </authorList>
    </citation>
    <scope>NUCLEOTIDE SEQUENCE</scope>
    <source>
        <strain evidence="2">FR3</strain>
    </source>
</reference>
<evidence type="ECO:0000313" key="2">
    <source>
        <dbReference type="EMBL" id="CDQ00649.1"/>
    </source>
</evidence>
<dbReference type="EMBL" id="LN857014">
    <property type="protein sequence ID" value="CDQ00649.1"/>
    <property type="molecule type" value="Genomic_DNA"/>
</dbReference>
<evidence type="ECO:0000256" key="1">
    <source>
        <dbReference type="SAM" id="MobiDB-lite"/>
    </source>
</evidence>
<name>A0A1I9G4Y6_BRUMA</name>
<feature type="region of interest" description="Disordered" evidence="1">
    <location>
        <begin position="11"/>
        <end position="38"/>
    </location>
</feature>
<reference evidence="2" key="1">
    <citation type="journal article" date="2007" name="Science">
        <title>Draft genome of the filarial nematode parasite Brugia malayi.</title>
        <authorList>
            <person name="Ghedin E."/>
            <person name="Wang S."/>
            <person name="Spiro D."/>
            <person name="Caler E."/>
            <person name="Zhao Q."/>
            <person name="Crabtree J."/>
            <person name="Allen J.E."/>
            <person name="Delcher A.L."/>
            <person name="Guiliano D.B."/>
            <person name="Miranda-Saavedra D."/>
            <person name="Angiuoli S.V."/>
            <person name="Creasy T."/>
            <person name="Amedeo P."/>
            <person name="Haas B."/>
            <person name="El-Sayed N.M."/>
            <person name="Wortman J.R."/>
            <person name="Feldblyum T."/>
            <person name="Tallon L."/>
            <person name="Schatz M."/>
            <person name="Shumway M."/>
            <person name="Koo H."/>
            <person name="Salzberg S.L."/>
            <person name="Schobel S."/>
            <person name="Pertea M."/>
            <person name="Pop M."/>
            <person name="White O."/>
            <person name="Barton G.J."/>
            <person name="Carlow C.K."/>
            <person name="Crawford M.J."/>
            <person name="Daub J."/>
            <person name="Dimmic M.W."/>
            <person name="Estes C.F."/>
            <person name="Foster J.M."/>
            <person name="Ganatra M."/>
            <person name="Gregory W.F."/>
            <person name="Johnson N.M."/>
            <person name="Jin J."/>
            <person name="Komuniecki R."/>
            <person name="Korf I."/>
            <person name="Kumar S."/>
            <person name="Laney S."/>
            <person name="Li B.W."/>
            <person name="Li W."/>
            <person name="Lindblom T.H."/>
            <person name="Lustigman S."/>
            <person name="Ma D."/>
            <person name="Maina C.V."/>
            <person name="Martin D.M."/>
            <person name="McCarter J.P."/>
            <person name="McReynolds L."/>
            <person name="Mitreva M."/>
            <person name="Nutman T.B."/>
            <person name="Parkinson J."/>
            <person name="Peregrin-Alvarez J.M."/>
            <person name="Poole C."/>
            <person name="Ren Q."/>
            <person name="Saunders L."/>
            <person name="Sluder A.E."/>
            <person name="Smith K."/>
            <person name="Stanke M."/>
            <person name="Unnasch T.R."/>
            <person name="Ware J."/>
            <person name="Wei A.D."/>
            <person name="Weil G."/>
            <person name="Williams D.J."/>
            <person name="Zhang Y."/>
            <person name="Williams S.A."/>
            <person name="Fraser-Liggett C."/>
            <person name="Slatko B."/>
            <person name="Blaxter M.L."/>
            <person name="Scott A.L."/>
        </authorList>
    </citation>
    <scope>NUCLEOTIDE SEQUENCE</scope>
    <source>
        <strain evidence="2">FR3</strain>
    </source>
</reference>